<evidence type="ECO:0000313" key="12">
    <source>
        <dbReference type="Proteomes" id="UP000829069"/>
    </source>
</evidence>
<evidence type="ECO:0000256" key="6">
    <source>
        <dbReference type="HAMAP-Rule" id="MF_00203"/>
    </source>
</evidence>
<comment type="subcellular location">
    <subcellularLocation>
        <location evidence="6">Cytoplasm</location>
    </subcellularLocation>
</comment>
<dbReference type="HAMAP" id="MF_00203">
    <property type="entry name" value="UvrC"/>
    <property type="match status" value="1"/>
</dbReference>
<dbReference type="Gene3D" id="4.10.860.10">
    <property type="entry name" value="UVR domain"/>
    <property type="match status" value="1"/>
</dbReference>
<dbReference type="PROSITE" id="PS50164">
    <property type="entry name" value="GIY_YIG"/>
    <property type="match status" value="1"/>
</dbReference>
<feature type="domain" description="GIY-YIG" evidence="9">
    <location>
        <begin position="16"/>
        <end position="95"/>
    </location>
</feature>
<keyword evidence="2 6" id="KW-0227">DNA damage</keyword>
<dbReference type="InterPro" id="IPR001943">
    <property type="entry name" value="UVR_dom"/>
</dbReference>
<dbReference type="Pfam" id="PF08459">
    <property type="entry name" value="UvrC_RNaseH_dom"/>
    <property type="match status" value="1"/>
</dbReference>
<dbReference type="InterPro" id="IPR038476">
    <property type="entry name" value="UvrC_RNase_H_dom_sf"/>
</dbReference>
<dbReference type="SUPFAM" id="SSF82771">
    <property type="entry name" value="GIY-YIG endonuclease"/>
    <property type="match status" value="1"/>
</dbReference>
<evidence type="ECO:0000256" key="7">
    <source>
        <dbReference type="SAM" id="MobiDB-lite"/>
    </source>
</evidence>
<dbReference type="Pfam" id="PF01541">
    <property type="entry name" value="GIY-YIG"/>
    <property type="match status" value="1"/>
</dbReference>
<dbReference type="InterPro" id="IPR010994">
    <property type="entry name" value="RuvA_2-like"/>
</dbReference>
<comment type="function">
    <text evidence="6">The UvrABC repair system catalyzes the recognition and processing of DNA lesions. UvrC both incises the 5' and 3' sides of the lesion. The N-terminal half is responsible for the 3' incision and the C-terminal half is responsible for the 5' incision.</text>
</comment>
<dbReference type="SMART" id="SM00465">
    <property type="entry name" value="GIYc"/>
    <property type="match status" value="1"/>
</dbReference>
<feature type="domain" description="UvrC family homology region profile" evidence="10">
    <location>
        <begin position="259"/>
        <end position="500"/>
    </location>
</feature>
<comment type="similarity">
    <text evidence="6">Belongs to the UvrC family.</text>
</comment>
<dbReference type="Pfam" id="PF22920">
    <property type="entry name" value="UvrC_RNaseH"/>
    <property type="match status" value="1"/>
</dbReference>
<dbReference type="Pfam" id="PF02151">
    <property type="entry name" value="UVR"/>
    <property type="match status" value="1"/>
</dbReference>
<keyword evidence="3 6" id="KW-0228">DNA excision</keyword>
<dbReference type="InterPro" id="IPR001162">
    <property type="entry name" value="UvrC_RNase_H_dom"/>
</dbReference>
<proteinExistence type="inferred from homology"/>
<keyword evidence="1 6" id="KW-0963">Cytoplasm</keyword>
<dbReference type="InterPro" id="IPR035901">
    <property type="entry name" value="GIY-YIG_endonuc_sf"/>
</dbReference>
<dbReference type="Gene3D" id="1.10.150.20">
    <property type="entry name" value="5' to 3' exonuclease, C-terminal subdomain"/>
    <property type="match status" value="1"/>
</dbReference>
<dbReference type="InterPro" id="IPR050066">
    <property type="entry name" value="UvrABC_protein_C"/>
</dbReference>
<dbReference type="PANTHER" id="PTHR30562:SF1">
    <property type="entry name" value="UVRABC SYSTEM PROTEIN C"/>
    <property type="match status" value="1"/>
</dbReference>
<dbReference type="PROSITE" id="PS50165">
    <property type="entry name" value="UVRC"/>
    <property type="match status" value="1"/>
</dbReference>
<evidence type="ECO:0000256" key="3">
    <source>
        <dbReference type="ARBA" id="ARBA00022769"/>
    </source>
</evidence>
<sequence length="697" mass="76424">MADPASYRPRTGEIPTNPGVYRFRDEHGRVIYVGKAKNLRSRLNNYFASPKNLLPKTYAMVHTAASVEWTIVGSELEAIQLEYTWIKEFTPRFNIMFRDDKSYPYLAVTMGEKFPRVQVMRGERRKGVKYFGPYYPAKAIRETVDTLLRVFPVRSCSTGVFNRAQRTGRPCLLGYIDKCSAPCVGRISPEDHKALAAEFCAFMGGEADRFIRALEKKMAAAVAELDYESAARHRDDIAALRRVFERNAVVLSEDTDADVFALAQDELEAAVQVFHVRGGRIRGQRGWVVEKVEDQSTADLAEHLLQQVYGDADGPDRIPRQVMLPQEPENAAELQAWLSTLRGSKVQIHVPKRGDKAALISTVRENAEQALALHKSRRAGDITTRSAGLQQLQEALDLPVALLRIECYDISHVQGTNVVASMVVVEDGLPKKSDYRRFAITGDAARDDTSAMYDVISRRFRNYLVDQGRLAAPAAAEPTAAPAQPPADGGDTAVVRGEAVPDAAVTKQTVLEEAVPNDTVLEETLTPAPKTKFAYPPNLVVVDGGPPQVAAASRALADLGISDVFVVGLAKRLEEVWLPGDDFPVILPRTSEGLFLLQRIRDEAHRFAIAYHRQKRGKAMTVSVLDGVQGLGPAKRKALLKHFGSAKKLKAASVEELQQVPGIGPAMAASLRRQLAPGAADDAAPAVNMATGEIIES</sequence>
<evidence type="ECO:0000256" key="5">
    <source>
        <dbReference type="ARBA" id="ARBA00023204"/>
    </source>
</evidence>
<evidence type="ECO:0000256" key="4">
    <source>
        <dbReference type="ARBA" id="ARBA00022881"/>
    </source>
</evidence>
<gene>
    <name evidence="6 11" type="primary">uvrC</name>
    <name evidence="11" type="ORF">MNQ99_11020</name>
</gene>
<keyword evidence="11" id="KW-0378">Hydrolase</keyword>
<keyword evidence="4 6" id="KW-0267">Excision nuclease</keyword>
<dbReference type="GO" id="GO:0016787">
    <property type="term" value="F:hydrolase activity"/>
    <property type="evidence" value="ECO:0007669"/>
    <property type="project" value="UniProtKB-KW"/>
</dbReference>
<dbReference type="Gene3D" id="3.40.1440.10">
    <property type="entry name" value="GIY-YIG endonuclease"/>
    <property type="match status" value="1"/>
</dbReference>
<dbReference type="PROSITE" id="PS50151">
    <property type="entry name" value="UVR"/>
    <property type="match status" value="1"/>
</dbReference>
<dbReference type="NCBIfam" id="NF001824">
    <property type="entry name" value="PRK00558.1-5"/>
    <property type="match status" value="1"/>
</dbReference>
<dbReference type="SUPFAM" id="SSF47781">
    <property type="entry name" value="RuvA domain 2-like"/>
    <property type="match status" value="1"/>
</dbReference>
<dbReference type="InterPro" id="IPR047296">
    <property type="entry name" value="GIY-YIG_UvrC_Cho"/>
</dbReference>
<accession>A0ABY3W364</accession>
<dbReference type="EMBL" id="CP093326">
    <property type="protein sequence ID" value="UNK44529.1"/>
    <property type="molecule type" value="Genomic_DNA"/>
</dbReference>
<dbReference type="InterPro" id="IPR036876">
    <property type="entry name" value="UVR_dom_sf"/>
</dbReference>
<evidence type="ECO:0000259" key="10">
    <source>
        <dbReference type="PROSITE" id="PS50165"/>
    </source>
</evidence>
<evidence type="ECO:0000313" key="11">
    <source>
        <dbReference type="EMBL" id="UNK44529.1"/>
    </source>
</evidence>
<reference evidence="11 12" key="1">
    <citation type="submission" date="2022-03" db="EMBL/GenBank/DDBJ databases">
        <title>Isotopic signatures of nitrous oxide derived from detoxification processes.</title>
        <authorList>
            <person name="Behrendt U."/>
            <person name="Buchen C."/>
            <person name="Well R."/>
            <person name="Ulrich A."/>
            <person name="Rohe L."/>
            <person name="Kolb S."/>
            <person name="Schloter M."/>
            <person name="Horn M.A."/>
            <person name="Augustin J."/>
        </authorList>
    </citation>
    <scope>NUCLEOTIDE SEQUENCE [LARGE SCALE GENOMIC DNA]</scope>
    <source>
        <strain evidence="11 12">S4-C24</strain>
    </source>
</reference>
<dbReference type="Proteomes" id="UP000829069">
    <property type="component" value="Chromosome"/>
</dbReference>
<evidence type="ECO:0000256" key="1">
    <source>
        <dbReference type="ARBA" id="ARBA00022490"/>
    </source>
</evidence>
<protein>
    <recommendedName>
        <fullName evidence="6">UvrABC system protein C</fullName>
        <shortName evidence="6">Protein UvrC</shortName>
    </recommendedName>
    <alternativeName>
        <fullName evidence="6">Excinuclease ABC subunit C</fullName>
    </alternativeName>
</protein>
<dbReference type="Pfam" id="PF14520">
    <property type="entry name" value="HHH_5"/>
    <property type="match status" value="1"/>
</dbReference>
<dbReference type="InterPro" id="IPR000305">
    <property type="entry name" value="GIY-YIG_endonuc"/>
</dbReference>
<dbReference type="RefSeq" id="WP_241912974.1">
    <property type="nucleotide sequence ID" value="NZ_CP093326.1"/>
</dbReference>
<dbReference type="Gene3D" id="3.30.420.340">
    <property type="entry name" value="UvrC, RNAse H endonuclease domain"/>
    <property type="match status" value="1"/>
</dbReference>
<evidence type="ECO:0000256" key="2">
    <source>
        <dbReference type="ARBA" id="ARBA00022763"/>
    </source>
</evidence>
<dbReference type="SMART" id="SM00278">
    <property type="entry name" value="HhH1"/>
    <property type="match status" value="2"/>
</dbReference>
<keyword evidence="6" id="KW-0742">SOS response</keyword>
<dbReference type="InterPro" id="IPR004791">
    <property type="entry name" value="UvrC"/>
</dbReference>
<feature type="domain" description="UVR" evidence="8">
    <location>
        <begin position="208"/>
        <end position="243"/>
    </location>
</feature>
<evidence type="ECO:0000259" key="8">
    <source>
        <dbReference type="PROSITE" id="PS50151"/>
    </source>
</evidence>
<dbReference type="CDD" id="cd10434">
    <property type="entry name" value="GIY-YIG_UvrC_Cho"/>
    <property type="match status" value="1"/>
</dbReference>
<organism evidence="11 12">
    <name type="scientific">Arthrobacter sulfonylureivorans</name>
    <dbReference type="NCBI Taxonomy" id="2486855"/>
    <lineage>
        <taxon>Bacteria</taxon>
        <taxon>Bacillati</taxon>
        <taxon>Actinomycetota</taxon>
        <taxon>Actinomycetes</taxon>
        <taxon>Micrococcales</taxon>
        <taxon>Micrococcaceae</taxon>
        <taxon>Arthrobacter</taxon>
    </lineage>
</organism>
<keyword evidence="5 6" id="KW-0234">DNA repair</keyword>
<dbReference type="NCBIfam" id="TIGR00194">
    <property type="entry name" value="uvrC"/>
    <property type="match status" value="1"/>
</dbReference>
<dbReference type="InterPro" id="IPR003583">
    <property type="entry name" value="Hlx-hairpin-Hlx_DNA-bd_motif"/>
</dbReference>
<comment type="subunit">
    <text evidence="6">Interacts with UvrB in an incision complex.</text>
</comment>
<name>A0ABY3W364_9MICC</name>
<dbReference type="PANTHER" id="PTHR30562">
    <property type="entry name" value="UVRC/OXIDOREDUCTASE"/>
    <property type="match status" value="1"/>
</dbReference>
<keyword evidence="12" id="KW-1185">Reference proteome</keyword>
<dbReference type="SUPFAM" id="SSF46600">
    <property type="entry name" value="C-terminal UvrC-binding domain of UvrB"/>
    <property type="match status" value="1"/>
</dbReference>
<evidence type="ECO:0000259" key="9">
    <source>
        <dbReference type="PROSITE" id="PS50164"/>
    </source>
</evidence>
<feature type="region of interest" description="Disordered" evidence="7">
    <location>
        <begin position="475"/>
        <end position="494"/>
    </location>
</feature>